<evidence type="ECO:0000256" key="1">
    <source>
        <dbReference type="SAM" id="Coils"/>
    </source>
</evidence>
<keyword evidence="1" id="KW-0175">Coiled coil</keyword>
<evidence type="ECO:0008006" key="4">
    <source>
        <dbReference type="Google" id="ProtNLM"/>
    </source>
</evidence>
<evidence type="ECO:0000313" key="2">
    <source>
        <dbReference type="EMBL" id="MEP1057705.1"/>
    </source>
</evidence>
<accession>A0ABV0KH47</accession>
<dbReference type="RefSeq" id="WP_190450751.1">
    <property type="nucleotide sequence ID" value="NZ_JAMPLM010000002.1"/>
</dbReference>
<dbReference type="EMBL" id="JAMPLM010000002">
    <property type="protein sequence ID" value="MEP1057705.1"/>
    <property type="molecule type" value="Genomic_DNA"/>
</dbReference>
<organism evidence="2 3">
    <name type="scientific">Stenomitos frigidus AS-A4</name>
    <dbReference type="NCBI Taxonomy" id="2933935"/>
    <lineage>
        <taxon>Bacteria</taxon>
        <taxon>Bacillati</taxon>
        <taxon>Cyanobacteriota</taxon>
        <taxon>Cyanophyceae</taxon>
        <taxon>Leptolyngbyales</taxon>
        <taxon>Leptolyngbyaceae</taxon>
        <taxon>Stenomitos</taxon>
    </lineage>
</organism>
<proteinExistence type="predicted"/>
<keyword evidence="3" id="KW-1185">Reference proteome</keyword>
<dbReference type="Proteomes" id="UP001476950">
    <property type="component" value="Unassembled WGS sequence"/>
</dbReference>
<evidence type="ECO:0000313" key="3">
    <source>
        <dbReference type="Proteomes" id="UP001476950"/>
    </source>
</evidence>
<protein>
    <recommendedName>
        <fullName evidence="4">Transferase hexapeptide repeat containing protein</fullName>
    </recommendedName>
</protein>
<feature type="coiled-coil region" evidence="1">
    <location>
        <begin position="16"/>
        <end position="43"/>
    </location>
</feature>
<gene>
    <name evidence="2" type="ORF">NDI38_04585</name>
</gene>
<reference evidence="2 3" key="1">
    <citation type="submission" date="2022-04" db="EMBL/GenBank/DDBJ databases">
        <title>Positive selection, recombination, and allopatry shape intraspecific diversity of widespread and dominant cyanobacteria.</title>
        <authorList>
            <person name="Wei J."/>
            <person name="Shu W."/>
            <person name="Hu C."/>
        </authorList>
    </citation>
    <scope>NUCLEOTIDE SEQUENCE [LARGE SCALE GENOMIC DNA]</scope>
    <source>
        <strain evidence="2 3">AS-A4</strain>
    </source>
</reference>
<sequence>MIKIEDVLNHKLSECDRRILSEIASLQKLLEQLQRQVDNGREDWTQGSIDATANRLSGELTERSTLRAVLTDLAQVESQKVKL</sequence>
<comment type="caution">
    <text evidence="2">The sequence shown here is derived from an EMBL/GenBank/DDBJ whole genome shotgun (WGS) entry which is preliminary data.</text>
</comment>
<name>A0ABV0KH47_9CYAN</name>